<proteinExistence type="predicted"/>
<evidence type="ECO:0000313" key="4">
    <source>
        <dbReference type="Proteomes" id="UP001497392"/>
    </source>
</evidence>
<feature type="compositionally biased region" description="Basic and acidic residues" evidence="1">
    <location>
        <begin position="16"/>
        <end position="25"/>
    </location>
</feature>
<dbReference type="PANTHER" id="PTHR22849">
    <property type="entry name" value="WDSAM1 PROTEIN"/>
    <property type="match status" value="1"/>
</dbReference>
<dbReference type="InterPro" id="IPR045185">
    <property type="entry name" value="PUB22/23/24-like"/>
</dbReference>
<sequence>MGQLSKAERDLLQKLMKAREGRDSTVKQSKGHLKASGGVKKVKAKKGPGAKRRAKDLVDQFGLCPISLQVMRRPVLPSSGQAYDEVNIARFSAAGKAQCPVSGAPLECHRRGPSKGKVMLTPDYALRNVIRHQAQQAKVYIAPVDKEDLLKQIQALLTEPLGEDFAMVAPALAKAAVDDTFLGYVRLSELQSVMDQFAEVTLNAPDSKAARVFPMLVAECLACREPGLINTGIDFLAFDAAWNDGQVVQEALSVGQDPDCRGKVLTAMEAKFKNSKYGSLHVKGVLGFDTESVPVQQFQARCADHILQSTRHPLSKSELQEALNVALRVRDSLSGIDSNPRCPHDLWASAMAALKSRNRSLDAKNVDRLFGRDNRQVLASLAGSDPDLLHWHLMRQHGRALKLCIEVLGEDPGYDDPNCGMYSEDEEDFIGSDEEDDEDREAYNMANWQHTHPDWAARPALAVPHLVHVRRRS</sequence>
<name>A0ABP1FVV0_9CHLO</name>
<feature type="region of interest" description="Disordered" evidence="1">
    <location>
        <begin position="16"/>
        <end position="52"/>
    </location>
</feature>
<dbReference type="SUPFAM" id="SSF57850">
    <property type="entry name" value="RING/U-box"/>
    <property type="match status" value="1"/>
</dbReference>
<dbReference type="InterPro" id="IPR013083">
    <property type="entry name" value="Znf_RING/FYVE/PHD"/>
</dbReference>
<gene>
    <name evidence="3" type="primary">g3811</name>
    <name evidence="3" type="ORF">VP750_LOCUS3251</name>
</gene>
<dbReference type="SMART" id="SM00504">
    <property type="entry name" value="Ubox"/>
    <property type="match status" value="1"/>
</dbReference>
<protein>
    <submittedName>
        <fullName evidence="3">G3811 protein</fullName>
    </submittedName>
</protein>
<feature type="compositionally biased region" description="Basic residues" evidence="1">
    <location>
        <begin position="40"/>
        <end position="52"/>
    </location>
</feature>
<comment type="caution">
    <text evidence="3">The sequence shown here is derived from an EMBL/GenBank/DDBJ whole genome shotgun (WGS) entry which is preliminary data.</text>
</comment>
<evidence type="ECO:0000313" key="3">
    <source>
        <dbReference type="EMBL" id="CAL5221592.1"/>
    </source>
</evidence>
<accession>A0ABP1FVV0</accession>
<dbReference type="EMBL" id="CAXHTA020000005">
    <property type="protein sequence ID" value="CAL5221592.1"/>
    <property type="molecule type" value="Genomic_DNA"/>
</dbReference>
<evidence type="ECO:0000259" key="2">
    <source>
        <dbReference type="SMART" id="SM00504"/>
    </source>
</evidence>
<dbReference type="Pfam" id="PF04564">
    <property type="entry name" value="U-box"/>
    <property type="match status" value="1"/>
</dbReference>
<dbReference type="Gene3D" id="3.30.40.10">
    <property type="entry name" value="Zinc/RING finger domain, C3HC4 (zinc finger)"/>
    <property type="match status" value="1"/>
</dbReference>
<dbReference type="PANTHER" id="PTHR22849:SF164">
    <property type="entry name" value="U-BOX DOMAIN-CONTAINING PROTEIN"/>
    <property type="match status" value="1"/>
</dbReference>
<organism evidence="3 4">
    <name type="scientific">Coccomyxa viridis</name>
    <dbReference type="NCBI Taxonomy" id="1274662"/>
    <lineage>
        <taxon>Eukaryota</taxon>
        <taxon>Viridiplantae</taxon>
        <taxon>Chlorophyta</taxon>
        <taxon>core chlorophytes</taxon>
        <taxon>Trebouxiophyceae</taxon>
        <taxon>Trebouxiophyceae incertae sedis</taxon>
        <taxon>Coccomyxaceae</taxon>
        <taxon>Coccomyxa</taxon>
    </lineage>
</organism>
<feature type="domain" description="U-box" evidence="2">
    <location>
        <begin position="63"/>
        <end position="133"/>
    </location>
</feature>
<dbReference type="InterPro" id="IPR003613">
    <property type="entry name" value="Ubox_domain"/>
</dbReference>
<reference evidence="3 4" key="1">
    <citation type="submission" date="2024-06" db="EMBL/GenBank/DDBJ databases">
        <authorList>
            <person name="Kraege A."/>
            <person name="Thomma B."/>
        </authorList>
    </citation>
    <scope>NUCLEOTIDE SEQUENCE [LARGE SCALE GENOMIC DNA]</scope>
</reference>
<keyword evidence="4" id="KW-1185">Reference proteome</keyword>
<dbReference type="Proteomes" id="UP001497392">
    <property type="component" value="Unassembled WGS sequence"/>
</dbReference>
<evidence type="ECO:0000256" key="1">
    <source>
        <dbReference type="SAM" id="MobiDB-lite"/>
    </source>
</evidence>